<dbReference type="GO" id="GO:0036064">
    <property type="term" value="C:ciliary basal body"/>
    <property type="evidence" value="ECO:0007669"/>
    <property type="project" value="InterPro"/>
</dbReference>
<protein>
    <submittedName>
        <fullName evidence="2">Armadillo-type fold</fullName>
    </submittedName>
</protein>
<sequence>MQNIGDQAFEINEYFKEYLRYIGLHSTLECFEADVKVKLTQQKVLKQQQQQGQQQQQKKENLEDLPRICQLLSQDSGKTKRELNLEKELKAQNKKYQQILQAGRQIFSVSINLLQMLHSFRESQQASETLENYKIQLGKYHKIIINEGKPEGNELITETVMQEHKTKLINHYQQQNVDGMIEVLLSLRVNALQIAPELRKNLVYELIRNDIFNIEATENFEFILTMLDFNNQSLKHAICSLVSVISSTLRGVEYLCHGNNNIVIENIIKILKDQENGTVTQRFCLAILQKCSIKESVVPTLVKMDLINWTLNLIKLSLNNKIHVFCLDFASAMLANITHTPSTLQYFEQNPQFTLRIMEQMLAFIKENIPVSVLMHILISLSYLSKETFSQQMEECQFVDKISEFVEYYSQINTAENEAAEIDKKTVLDLCAHMFHPKDTSLDHSTTLELNELKTEDRIREYENEQGELIFECFQDEVS</sequence>
<dbReference type="PANTHER" id="PTHR14881">
    <property type="entry name" value="LISH DOMAIN-CONTAINING PROTEIN ARMC9"/>
    <property type="match status" value="1"/>
</dbReference>
<dbReference type="SUPFAM" id="SSF48371">
    <property type="entry name" value="ARM repeat"/>
    <property type="match status" value="1"/>
</dbReference>
<proteinExistence type="predicted"/>
<accession>A0A0V0R1B1</accession>
<dbReference type="EMBL" id="LDAU01000075">
    <property type="protein sequence ID" value="KRX08064.1"/>
    <property type="molecule type" value="Genomic_DNA"/>
</dbReference>
<dbReference type="GO" id="GO:0060271">
    <property type="term" value="P:cilium assembly"/>
    <property type="evidence" value="ECO:0007669"/>
    <property type="project" value="InterPro"/>
</dbReference>
<evidence type="ECO:0000256" key="1">
    <source>
        <dbReference type="SAM" id="Coils"/>
    </source>
</evidence>
<gene>
    <name evidence="2" type="ORF">PPERSA_02196</name>
</gene>
<dbReference type="PANTHER" id="PTHR14881:SF4">
    <property type="entry name" value="LISH DOMAIN-CONTAINING PROTEIN ARMC9"/>
    <property type="match status" value="1"/>
</dbReference>
<dbReference type="PROSITE" id="PS50896">
    <property type="entry name" value="LISH"/>
    <property type="match status" value="1"/>
</dbReference>
<dbReference type="InterPro" id="IPR016024">
    <property type="entry name" value="ARM-type_fold"/>
</dbReference>
<evidence type="ECO:0000313" key="3">
    <source>
        <dbReference type="Proteomes" id="UP000054937"/>
    </source>
</evidence>
<dbReference type="OMA" id="EECQFVD"/>
<dbReference type="InterPro" id="IPR006594">
    <property type="entry name" value="LisH"/>
</dbReference>
<dbReference type="Proteomes" id="UP000054937">
    <property type="component" value="Unassembled WGS sequence"/>
</dbReference>
<keyword evidence="3" id="KW-1185">Reference proteome</keyword>
<organism evidence="2 3">
    <name type="scientific">Pseudocohnilembus persalinus</name>
    <name type="common">Ciliate</name>
    <dbReference type="NCBI Taxonomy" id="266149"/>
    <lineage>
        <taxon>Eukaryota</taxon>
        <taxon>Sar</taxon>
        <taxon>Alveolata</taxon>
        <taxon>Ciliophora</taxon>
        <taxon>Intramacronucleata</taxon>
        <taxon>Oligohymenophorea</taxon>
        <taxon>Scuticociliatia</taxon>
        <taxon>Philasterida</taxon>
        <taxon>Pseudocohnilembidae</taxon>
        <taxon>Pseudocohnilembus</taxon>
    </lineage>
</organism>
<dbReference type="AlphaFoldDB" id="A0A0V0R1B1"/>
<keyword evidence="1" id="KW-0175">Coiled coil</keyword>
<reference evidence="2 3" key="1">
    <citation type="journal article" date="2015" name="Sci. Rep.">
        <title>Genome of the facultative scuticociliatosis pathogen Pseudocohnilembus persalinus provides insight into its virulence through horizontal gene transfer.</title>
        <authorList>
            <person name="Xiong J."/>
            <person name="Wang G."/>
            <person name="Cheng J."/>
            <person name="Tian M."/>
            <person name="Pan X."/>
            <person name="Warren A."/>
            <person name="Jiang C."/>
            <person name="Yuan D."/>
            <person name="Miao W."/>
        </authorList>
    </citation>
    <scope>NUCLEOTIDE SEQUENCE [LARGE SCALE GENOMIC DNA]</scope>
    <source>
        <strain evidence="2">36N120E</strain>
    </source>
</reference>
<comment type="caution">
    <text evidence="2">The sequence shown here is derived from an EMBL/GenBank/DDBJ whole genome shotgun (WGS) entry which is preliminary data.</text>
</comment>
<name>A0A0V0R1B1_PSEPJ</name>
<dbReference type="InParanoid" id="A0A0V0R1B1"/>
<dbReference type="InterPro" id="IPR040369">
    <property type="entry name" value="ARMC9"/>
</dbReference>
<dbReference type="OrthoDB" id="293022at2759"/>
<dbReference type="GO" id="GO:0097542">
    <property type="term" value="C:ciliary tip"/>
    <property type="evidence" value="ECO:0007669"/>
    <property type="project" value="TreeGrafter"/>
</dbReference>
<feature type="coiled-coil region" evidence="1">
    <location>
        <begin position="45"/>
        <end position="102"/>
    </location>
</feature>
<dbReference type="GO" id="GO:0005814">
    <property type="term" value="C:centriole"/>
    <property type="evidence" value="ECO:0007669"/>
    <property type="project" value="TreeGrafter"/>
</dbReference>
<evidence type="ECO:0000313" key="2">
    <source>
        <dbReference type="EMBL" id="KRX08064.1"/>
    </source>
</evidence>